<evidence type="ECO:0000256" key="1">
    <source>
        <dbReference type="ARBA" id="ARBA00022729"/>
    </source>
</evidence>
<evidence type="ECO:0000259" key="4">
    <source>
        <dbReference type="Pfam" id="PF11611"/>
    </source>
</evidence>
<reference evidence="5" key="1">
    <citation type="submission" date="2022-06" db="EMBL/GenBank/DDBJ databases">
        <title>Genome public.</title>
        <authorList>
            <person name="Sun Q."/>
        </authorList>
    </citation>
    <scope>NUCLEOTIDE SEQUENCE</scope>
    <source>
        <strain evidence="5">CWNU-1</strain>
    </source>
</reference>
<dbReference type="InterPro" id="IPR029050">
    <property type="entry name" value="Immunoprotect_excell_Ig-like"/>
</dbReference>
<dbReference type="InterPro" id="IPR029051">
    <property type="entry name" value="DUF4352"/>
</dbReference>
<dbReference type="Gene3D" id="2.60.40.1240">
    <property type="match status" value="1"/>
</dbReference>
<dbReference type="Proteomes" id="UP001431429">
    <property type="component" value="Unassembled WGS sequence"/>
</dbReference>
<keyword evidence="1 3" id="KW-0732">Signal</keyword>
<feature type="region of interest" description="Disordered" evidence="2">
    <location>
        <begin position="26"/>
        <end position="47"/>
    </location>
</feature>
<evidence type="ECO:0000256" key="2">
    <source>
        <dbReference type="SAM" id="MobiDB-lite"/>
    </source>
</evidence>
<dbReference type="PROSITE" id="PS51257">
    <property type="entry name" value="PROKAR_LIPOPROTEIN"/>
    <property type="match status" value="1"/>
</dbReference>
<feature type="domain" description="DUF4352" evidence="4">
    <location>
        <begin position="89"/>
        <end position="177"/>
    </location>
</feature>
<comment type="caution">
    <text evidence="5">The sequence shown here is derived from an EMBL/GenBank/DDBJ whole genome shotgun (WGS) entry which is preliminary data.</text>
</comment>
<gene>
    <name evidence="5" type="ORF">NBG84_12985</name>
</gene>
<evidence type="ECO:0000256" key="3">
    <source>
        <dbReference type="SAM" id="SignalP"/>
    </source>
</evidence>
<feature type="chain" id="PRO_5046191332" evidence="3">
    <location>
        <begin position="22"/>
        <end position="194"/>
    </location>
</feature>
<keyword evidence="6" id="KW-1185">Reference proteome</keyword>
<dbReference type="RefSeq" id="WP_250919538.1">
    <property type="nucleotide sequence ID" value="NZ_JAMQAW010000010.1"/>
</dbReference>
<protein>
    <submittedName>
        <fullName evidence="5">DUF4352 domain-containing protein</fullName>
    </submittedName>
</protein>
<evidence type="ECO:0000313" key="5">
    <source>
        <dbReference type="EMBL" id="MCM2389199.1"/>
    </source>
</evidence>
<evidence type="ECO:0000313" key="6">
    <source>
        <dbReference type="Proteomes" id="UP001431429"/>
    </source>
</evidence>
<sequence>MRRHITSALLLTALVMGTATACRSVLDDGDGQSPHTGRTSAAERAVTDQRGRRAVSWVGDSVDIDGRAFGEHLRVSVLGFVDPAIATRAAAQRPTGGNRRLGVDVTLANVGGKPYDASRAKAWVVDDQGKSYPAAVATERITTGLPLKWNTLAAGEQSQGWLVFEVPESAVILRLHCTLGSTTMAWQLHFPPSR</sequence>
<accession>A0ABT0UMF3</accession>
<name>A0ABT0UMF3_9ACTN</name>
<proteinExistence type="predicted"/>
<dbReference type="Pfam" id="PF11611">
    <property type="entry name" value="DUF4352"/>
    <property type="match status" value="1"/>
</dbReference>
<dbReference type="EMBL" id="JAMQAW010000010">
    <property type="protein sequence ID" value="MCM2389199.1"/>
    <property type="molecule type" value="Genomic_DNA"/>
</dbReference>
<organism evidence="5 6">
    <name type="scientific">Streptomyces albipurpureus</name>
    <dbReference type="NCBI Taxonomy" id="2897419"/>
    <lineage>
        <taxon>Bacteria</taxon>
        <taxon>Bacillati</taxon>
        <taxon>Actinomycetota</taxon>
        <taxon>Actinomycetes</taxon>
        <taxon>Kitasatosporales</taxon>
        <taxon>Streptomycetaceae</taxon>
        <taxon>Streptomyces</taxon>
    </lineage>
</organism>
<feature type="signal peptide" evidence="3">
    <location>
        <begin position="1"/>
        <end position="21"/>
    </location>
</feature>